<name>A0A7R9ELT8_9NEOP</name>
<evidence type="ECO:0000313" key="1">
    <source>
        <dbReference type="EMBL" id="CAD7435333.1"/>
    </source>
</evidence>
<dbReference type="AlphaFoldDB" id="A0A7R9ELT8"/>
<sequence length="113" mass="12479">MRTTHGCHSCQLNPCSYWTEMRGVVGCGLTAFLIYRRGAPLDDLMLPDRISEQFQAAEKHPNAVRGSLAHPGYFQTCDQDTITQRLVIFYTRVAIPPFSSVVPSGPMASFGAD</sequence>
<proteinExistence type="predicted"/>
<accession>A0A7R9ELT8</accession>
<organism evidence="1">
    <name type="scientific">Timema monikensis</name>
    <dbReference type="NCBI Taxonomy" id="170555"/>
    <lineage>
        <taxon>Eukaryota</taxon>
        <taxon>Metazoa</taxon>
        <taxon>Ecdysozoa</taxon>
        <taxon>Arthropoda</taxon>
        <taxon>Hexapoda</taxon>
        <taxon>Insecta</taxon>
        <taxon>Pterygota</taxon>
        <taxon>Neoptera</taxon>
        <taxon>Polyneoptera</taxon>
        <taxon>Phasmatodea</taxon>
        <taxon>Timematodea</taxon>
        <taxon>Timematoidea</taxon>
        <taxon>Timematidae</taxon>
        <taxon>Timema</taxon>
    </lineage>
</organism>
<reference evidence="1" key="1">
    <citation type="submission" date="2020-11" db="EMBL/GenBank/DDBJ databases">
        <authorList>
            <person name="Tran Van P."/>
        </authorList>
    </citation>
    <scope>NUCLEOTIDE SEQUENCE</scope>
</reference>
<dbReference type="EMBL" id="OB799674">
    <property type="protein sequence ID" value="CAD7435333.1"/>
    <property type="molecule type" value="Genomic_DNA"/>
</dbReference>
<protein>
    <submittedName>
        <fullName evidence="1">Uncharacterized protein</fullName>
    </submittedName>
</protein>
<gene>
    <name evidence="1" type="ORF">TMSB3V08_LOCUS11980</name>
</gene>